<evidence type="ECO:0000256" key="1">
    <source>
        <dbReference type="ARBA" id="ARBA00023125"/>
    </source>
</evidence>
<evidence type="ECO:0000256" key="2">
    <source>
        <dbReference type="PROSITE-ProRule" id="PRU00335"/>
    </source>
</evidence>
<dbReference type="InterPro" id="IPR050624">
    <property type="entry name" value="HTH-type_Tx_Regulator"/>
</dbReference>
<feature type="domain" description="HTH tetR-type" evidence="3">
    <location>
        <begin position="12"/>
        <end position="72"/>
    </location>
</feature>
<dbReference type="PROSITE" id="PS50977">
    <property type="entry name" value="HTH_TETR_2"/>
    <property type="match status" value="1"/>
</dbReference>
<dbReference type="EMBL" id="AYYX01000117">
    <property type="protein sequence ID" value="KRM83526.1"/>
    <property type="molecule type" value="Genomic_DNA"/>
</dbReference>
<dbReference type="Proteomes" id="UP000051576">
    <property type="component" value="Unassembled WGS sequence"/>
</dbReference>
<dbReference type="SUPFAM" id="SSF46689">
    <property type="entry name" value="Homeodomain-like"/>
    <property type="match status" value="1"/>
</dbReference>
<organism evidence="4 5">
    <name type="scientific">Liquorilactobacillus vini DSM 20605</name>
    <dbReference type="NCBI Taxonomy" id="1133569"/>
    <lineage>
        <taxon>Bacteria</taxon>
        <taxon>Bacillati</taxon>
        <taxon>Bacillota</taxon>
        <taxon>Bacilli</taxon>
        <taxon>Lactobacillales</taxon>
        <taxon>Lactobacillaceae</taxon>
        <taxon>Liquorilactobacillus</taxon>
    </lineage>
</organism>
<evidence type="ECO:0000259" key="3">
    <source>
        <dbReference type="PROSITE" id="PS50977"/>
    </source>
</evidence>
<feature type="DNA-binding region" description="H-T-H motif" evidence="2">
    <location>
        <begin position="35"/>
        <end position="54"/>
    </location>
</feature>
<dbReference type="Pfam" id="PF00440">
    <property type="entry name" value="TetR_N"/>
    <property type="match status" value="1"/>
</dbReference>
<reference evidence="4 5" key="1">
    <citation type="journal article" date="2015" name="Genome Announc.">
        <title>Expanding the biotechnology potential of lactobacilli through comparative genomics of 213 strains and associated genera.</title>
        <authorList>
            <person name="Sun Z."/>
            <person name="Harris H.M."/>
            <person name="McCann A."/>
            <person name="Guo C."/>
            <person name="Argimon S."/>
            <person name="Zhang W."/>
            <person name="Yang X."/>
            <person name="Jeffery I.B."/>
            <person name="Cooney J.C."/>
            <person name="Kagawa T.F."/>
            <person name="Liu W."/>
            <person name="Song Y."/>
            <person name="Salvetti E."/>
            <person name="Wrobel A."/>
            <person name="Rasinkangas P."/>
            <person name="Parkhill J."/>
            <person name="Rea M.C."/>
            <person name="O'Sullivan O."/>
            <person name="Ritari J."/>
            <person name="Douillard F.P."/>
            <person name="Paul Ross R."/>
            <person name="Yang R."/>
            <person name="Briner A.E."/>
            <person name="Felis G.E."/>
            <person name="de Vos W.M."/>
            <person name="Barrangou R."/>
            <person name="Klaenhammer T.R."/>
            <person name="Caufield P.W."/>
            <person name="Cui Y."/>
            <person name="Zhang H."/>
            <person name="O'Toole P.W."/>
        </authorList>
    </citation>
    <scope>NUCLEOTIDE SEQUENCE [LARGE SCALE GENOMIC DNA]</scope>
    <source>
        <strain evidence="4 5">DSM 20605</strain>
    </source>
</reference>
<protein>
    <recommendedName>
        <fullName evidence="3">HTH tetR-type domain-containing protein</fullName>
    </recommendedName>
</protein>
<dbReference type="STRING" id="1133569.FD21_GL000244"/>
<accession>A0A0R2C668</accession>
<gene>
    <name evidence="4" type="ORF">FD21_GL000244</name>
</gene>
<dbReference type="Gene3D" id="1.10.357.10">
    <property type="entry name" value="Tetracycline Repressor, domain 2"/>
    <property type="match status" value="1"/>
</dbReference>
<keyword evidence="1 2" id="KW-0238">DNA-binding</keyword>
<dbReference type="InterPro" id="IPR009057">
    <property type="entry name" value="Homeodomain-like_sf"/>
</dbReference>
<dbReference type="GO" id="GO:0003677">
    <property type="term" value="F:DNA binding"/>
    <property type="evidence" value="ECO:0007669"/>
    <property type="project" value="UniProtKB-UniRule"/>
</dbReference>
<comment type="caution">
    <text evidence="4">The sequence shown here is derived from an EMBL/GenBank/DDBJ whole genome shotgun (WGS) entry which is preliminary data.</text>
</comment>
<proteinExistence type="predicted"/>
<dbReference type="PANTHER" id="PTHR43479:SF11">
    <property type="entry name" value="ACREF_ENVCD OPERON REPRESSOR-RELATED"/>
    <property type="match status" value="1"/>
</dbReference>
<evidence type="ECO:0000313" key="5">
    <source>
        <dbReference type="Proteomes" id="UP000051576"/>
    </source>
</evidence>
<keyword evidence="5" id="KW-1185">Reference proteome</keyword>
<dbReference type="eggNOG" id="COG1309">
    <property type="taxonomic scope" value="Bacteria"/>
</dbReference>
<dbReference type="AlphaFoldDB" id="A0A0R2C668"/>
<evidence type="ECO:0000313" key="4">
    <source>
        <dbReference type="EMBL" id="KRM83526.1"/>
    </source>
</evidence>
<dbReference type="InterPro" id="IPR001647">
    <property type="entry name" value="HTH_TetR"/>
</dbReference>
<name>A0A0R2C668_9LACO</name>
<dbReference type="PATRIC" id="fig|1133569.4.peg.260"/>
<dbReference type="PANTHER" id="PTHR43479">
    <property type="entry name" value="ACREF/ENVCD OPERON REPRESSOR-RELATED"/>
    <property type="match status" value="1"/>
</dbReference>
<sequence>MNGGAKMDKRVAKTQAKAEKALFQLMQQQNFSELSITDIANQAGISRMAFYRNYQSKEDILNKFIQKEYTRFIAEITAHQLHGLNQLLEVYLNYFKIHPEVLSAIVNASIEGFALTKQNDYLLDFFKTRFKQQAPSPLAIAYYSGAIFASLLYWRQTNYQHSAAEMAAYLAEKIKNDLQQTKEF</sequence>